<dbReference type="SUPFAM" id="SSF54292">
    <property type="entry name" value="2Fe-2S ferredoxin-like"/>
    <property type="match status" value="1"/>
</dbReference>
<sequence>MRVTSEEQRLRLRVTALVWEAEGVLSAHLRRSDGGDLPPWTPGAHLDLHLPGGPVRQYSLSGSPADRTTWRVSVLRESASRGGSRAVHESLRPGDVVDVTGPRNTFALVDSPESEYLFIAGGIGITPIMPMIEEVATSGARWSLLYGGRSRSSMAFLPDLARYGDRVTVRPQDEYGLLDLDAFLGPPRQNASVYSCGPEQLLAAVEQRCVAWPPGTLHLERFAAHPTPTAAEEEAFELVLRRTGRSFTVKPGSTILEVLEENGIEPPNSCREGICGTCETKVVEGIPDHRDSLLTQEERDENDTMMICVGRARCRRLVLDL</sequence>
<keyword evidence="7" id="KW-0411">Iron-sulfur</keyword>
<evidence type="ECO:0000313" key="11">
    <source>
        <dbReference type="Proteomes" id="UP000606194"/>
    </source>
</evidence>
<evidence type="ECO:0000256" key="1">
    <source>
        <dbReference type="ARBA" id="ARBA00001974"/>
    </source>
</evidence>
<dbReference type="Gene3D" id="2.40.30.10">
    <property type="entry name" value="Translation factors"/>
    <property type="match status" value="1"/>
</dbReference>
<dbReference type="InterPro" id="IPR001041">
    <property type="entry name" value="2Fe-2S_ferredoxin-type"/>
</dbReference>
<keyword evidence="5" id="KW-0560">Oxidoreductase</keyword>
<dbReference type="PROSITE" id="PS51085">
    <property type="entry name" value="2FE2S_FER_2"/>
    <property type="match status" value="1"/>
</dbReference>
<reference evidence="10" key="2">
    <citation type="submission" date="2020-09" db="EMBL/GenBank/DDBJ databases">
        <authorList>
            <person name="Sun Q."/>
            <person name="Ohkuma M."/>
        </authorList>
    </citation>
    <scope>NUCLEOTIDE SEQUENCE</scope>
    <source>
        <strain evidence="10">JCM 4386</strain>
    </source>
</reference>
<dbReference type="PROSITE" id="PS51384">
    <property type="entry name" value="FAD_FR"/>
    <property type="match status" value="1"/>
</dbReference>
<evidence type="ECO:0000256" key="2">
    <source>
        <dbReference type="ARBA" id="ARBA00022630"/>
    </source>
</evidence>
<comment type="cofactor">
    <cofactor evidence="1">
        <name>FAD</name>
        <dbReference type="ChEBI" id="CHEBI:57692"/>
    </cofactor>
</comment>
<protein>
    <submittedName>
        <fullName evidence="10">Ferredoxin</fullName>
    </submittedName>
</protein>
<dbReference type="PRINTS" id="PR00409">
    <property type="entry name" value="PHDIOXRDTASE"/>
</dbReference>
<dbReference type="PANTHER" id="PTHR47354:SF1">
    <property type="entry name" value="CARNITINE MONOOXYGENASE REDUCTASE SUBUNIT"/>
    <property type="match status" value="1"/>
</dbReference>
<comment type="caution">
    <text evidence="10">The sequence shown here is derived from an EMBL/GenBank/DDBJ whole genome shotgun (WGS) entry which is preliminary data.</text>
</comment>
<proteinExistence type="predicted"/>
<dbReference type="InterPro" id="IPR006058">
    <property type="entry name" value="2Fe2S_fd_BS"/>
</dbReference>
<dbReference type="InterPro" id="IPR017927">
    <property type="entry name" value="FAD-bd_FR_type"/>
</dbReference>
<dbReference type="InterPro" id="IPR039261">
    <property type="entry name" value="FNR_nucleotide-bd"/>
</dbReference>
<dbReference type="InterPro" id="IPR050415">
    <property type="entry name" value="MRET"/>
</dbReference>
<dbReference type="CDD" id="cd00207">
    <property type="entry name" value="fer2"/>
    <property type="match status" value="1"/>
</dbReference>
<dbReference type="Proteomes" id="UP000606194">
    <property type="component" value="Unassembled WGS sequence"/>
</dbReference>
<evidence type="ECO:0000259" key="9">
    <source>
        <dbReference type="PROSITE" id="PS51384"/>
    </source>
</evidence>
<dbReference type="Pfam" id="PF00111">
    <property type="entry name" value="Fer2"/>
    <property type="match status" value="1"/>
</dbReference>
<evidence type="ECO:0000256" key="3">
    <source>
        <dbReference type="ARBA" id="ARBA00022714"/>
    </source>
</evidence>
<dbReference type="GO" id="GO:0051537">
    <property type="term" value="F:2 iron, 2 sulfur cluster binding"/>
    <property type="evidence" value="ECO:0007669"/>
    <property type="project" value="UniProtKB-KW"/>
</dbReference>
<dbReference type="EMBL" id="BMTL01000029">
    <property type="protein sequence ID" value="GGS13161.1"/>
    <property type="molecule type" value="Genomic_DNA"/>
</dbReference>
<evidence type="ECO:0000256" key="4">
    <source>
        <dbReference type="ARBA" id="ARBA00022723"/>
    </source>
</evidence>
<keyword evidence="11" id="KW-1185">Reference proteome</keyword>
<dbReference type="PROSITE" id="PS00197">
    <property type="entry name" value="2FE2S_FER_1"/>
    <property type="match status" value="1"/>
</dbReference>
<evidence type="ECO:0000256" key="5">
    <source>
        <dbReference type="ARBA" id="ARBA00023002"/>
    </source>
</evidence>
<name>A0A918L6T1_9ACTN</name>
<dbReference type="InterPro" id="IPR036010">
    <property type="entry name" value="2Fe-2S_ferredoxin-like_sf"/>
</dbReference>
<keyword evidence="4" id="KW-0479">Metal-binding</keyword>
<accession>A0A918L6T1</accession>
<organism evidence="10 11">
    <name type="scientific">Streptomyces humidus</name>
    <dbReference type="NCBI Taxonomy" id="52259"/>
    <lineage>
        <taxon>Bacteria</taxon>
        <taxon>Bacillati</taxon>
        <taxon>Actinomycetota</taxon>
        <taxon>Actinomycetes</taxon>
        <taxon>Kitasatosporales</taxon>
        <taxon>Streptomycetaceae</taxon>
        <taxon>Streptomyces</taxon>
    </lineage>
</organism>
<dbReference type="RefSeq" id="WP_190152514.1">
    <property type="nucleotide sequence ID" value="NZ_BMTL01000029.1"/>
</dbReference>
<evidence type="ECO:0000313" key="10">
    <source>
        <dbReference type="EMBL" id="GGS13161.1"/>
    </source>
</evidence>
<dbReference type="InterPro" id="IPR012675">
    <property type="entry name" value="Beta-grasp_dom_sf"/>
</dbReference>
<keyword evidence="3" id="KW-0001">2Fe-2S</keyword>
<reference evidence="10" key="1">
    <citation type="journal article" date="2014" name="Int. J. Syst. Evol. Microbiol.">
        <title>Complete genome sequence of Corynebacterium casei LMG S-19264T (=DSM 44701T), isolated from a smear-ripened cheese.</title>
        <authorList>
            <consortium name="US DOE Joint Genome Institute (JGI-PGF)"/>
            <person name="Walter F."/>
            <person name="Albersmeier A."/>
            <person name="Kalinowski J."/>
            <person name="Ruckert C."/>
        </authorList>
    </citation>
    <scope>NUCLEOTIDE SEQUENCE</scope>
    <source>
        <strain evidence="10">JCM 4386</strain>
    </source>
</reference>
<evidence type="ECO:0000259" key="8">
    <source>
        <dbReference type="PROSITE" id="PS51085"/>
    </source>
</evidence>
<dbReference type="InterPro" id="IPR017938">
    <property type="entry name" value="Riboflavin_synthase-like_b-brl"/>
</dbReference>
<evidence type="ECO:0000256" key="7">
    <source>
        <dbReference type="ARBA" id="ARBA00023014"/>
    </source>
</evidence>
<dbReference type="SUPFAM" id="SSF63380">
    <property type="entry name" value="Riboflavin synthase domain-like"/>
    <property type="match status" value="1"/>
</dbReference>
<dbReference type="CDD" id="cd06185">
    <property type="entry name" value="PDR_like"/>
    <property type="match status" value="1"/>
</dbReference>
<keyword evidence="6" id="KW-0408">Iron</keyword>
<dbReference type="Gene3D" id="3.10.20.30">
    <property type="match status" value="1"/>
</dbReference>
<evidence type="ECO:0000256" key="6">
    <source>
        <dbReference type="ARBA" id="ARBA00023004"/>
    </source>
</evidence>
<dbReference type="GO" id="GO:0046872">
    <property type="term" value="F:metal ion binding"/>
    <property type="evidence" value="ECO:0007669"/>
    <property type="project" value="UniProtKB-KW"/>
</dbReference>
<dbReference type="PANTHER" id="PTHR47354">
    <property type="entry name" value="NADH OXIDOREDUCTASE HCR"/>
    <property type="match status" value="1"/>
</dbReference>
<feature type="domain" description="FAD-binding FR-type" evidence="9">
    <location>
        <begin position="7"/>
        <end position="109"/>
    </location>
</feature>
<dbReference type="Gene3D" id="3.40.50.80">
    <property type="entry name" value="Nucleotide-binding domain of ferredoxin-NADP reductase (FNR) module"/>
    <property type="match status" value="1"/>
</dbReference>
<keyword evidence="2" id="KW-0285">Flavoprotein</keyword>
<dbReference type="AlphaFoldDB" id="A0A918L6T1"/>
<dbReference type="SUPFAM" id="SSF52343">
    <property type="entry name" value="Ferredoxin reductase-like, C-terminal NADP-linked domain"/>
    <property type="match status" value="1"/>
</dbReference>
<dbReference type="GO" id="GO:0016491">
    <property type="term" value="F:oxidoreductase activity"/>
    <property type="evidence" value="ECO:0007669"/>
    <property type="project" value="UniProtKB-KW"/>
</dbReference>
<gene>
    <name evidence="10" type="ORF">GCM10010269_60550</name>
</gene>
<feature type="domain" description="2Fe-2S ferredoxin-type" evidence="8">
    <location>
        <begin position="234"/>
        <end position="321"/>
    </location>
</feature>